<dbReference type="CDD" id="cd00085">
    <property type="entry name" value="HNHc"/>
    <property type="match status" value="1"/>
</dbReference>
<dbReference type="PANTHER" id="PTHR41286:SF1">
    <property type="entry name" value="HNH NUCLEASE YAJD-RELATED"/>
    <property type="match status" value="1"/>
</dbReference>
<comment type="similarity">
    <text evidence="3">Belongs to the HNH nuclease family.</text>
</comment>
<comment type="caution">
    <text evidence="6">The sequence shown here is derived from an EMBL/GenBank/DDBJ whole genome shotgun (WGS) entry which is preliminary data.</text>
</comment>
<keyword evidence="1" id="KW-0540">Nuclease</keyword>
<feature type="domain" description="HNH nuclease" evidence="5">
    <location>
        <begin position="15"/>
        <end position="67"/>
    </location>
</feature>
<dbReference type="InterPro" id="IPR002711">
    <property type="entry name" value="HNH"/>
</dbReference>
<proteinExistence type="inferred from homology"/>
<evidence type="ECO:0000256" key="1">
    <source>
        <dbReference type="ARBA" id="ARBA00022722"/>
    </source>
</evidence>
<keyword evidence="2" id="KW-0378">Hydrolase</keyword>
<evidence type="ECO:0000313" key="7">
    <source>
        <dbReference type="Proteomes" id="UP000609531"/>
    </source>
</evidence>
<dbReference type="GO" id="GO:0005829">
    <property type="term" value="C:cytosol"/>
    <property type="evidence" value="ECO:0007669"/>
    <property type="project" value="TreeGrafter"/>
</dbReference>
<dbReference type="PANTHER" id="PTHR41286">
    <property type="entry name" value="HNH NUCLEASE YAJD-RELATED"/>
    <property type="match status" value="1"/>
</dbReference>
<dbReference type="GO" id="GO:0003676">
    <property type="term" value="F:nucleic acid binding"/>
    <property type="evidence" value="ECO:0007669"/>
    <property type="project" value="InterPro"/>
</dbReference>
<evidence type="ECO:0000256" key="4">
    <source>
        <dbReference type="ARBA" id="ARBA00040194"/>
    </source>
</evidence>
<dbReference type="Pfam" id="PF01844">
    <property type="entry name" value="HNH"/>
    <property type="match status" value="1"/>
</dbReference>
<name>A0A934IPV4_9HYPH</name>
<dbReference type="GO" id="GO:0008270">
    <property type="term" value="F:zinc ion binding"/>
    <property type="evidence" value="ECO:0007669"/>
    <property type="project" value="InterPro"/>
</dbReference>
<dbReference type="GO" id="GO:0004519">
    <property type="term" value="F:endonuclease activity"/>
    <property type="evidence" value="ECO:0007669"/>
    <property type="project" value="UniProtKB-KW"/>
</dbReference>
<evidence type="ECO:0000256" key="2">
    <source>
        <dbReference type="ARBA" id="ARBA00022801"/>
    </source>
</evidence>
<dbReference type="RefSeq" id="WP_198883776.1">
    <property type="nucleotide sequence ID" value="NZ_JAEKJA010000021.1"/>
</dbReference>
<keyword evidence="6" id="KW-0255">Endonuclease</keyword>
<dbReference type="InterPro" id="IPR003615">
    <property type="entry name" value="HNH_nuc"/>
</dbReference>
<protein>
    <recommendedName>
        <fullName evidence="4">Putative HNH nuclease YajD</fullName>
    </recommendedName>
</protein>
<dbReference type="Gene3D" id="1.10.30.50">
    <property type="match status" value="1"/>
</dbReference>
<reference evidence="6" key="1">
    <citation type="submission" date="2020-12" db="EMBL/GenBank/DDBJ databases">
        <title>Bacterial taxonomy.</title>
        <authorList>
            <person name="Pan X."/>
        </authorList>
    </citation>
    <scope>NUCLEOTIDE SEQUENCE</scope>
    <source>
        <strain evidence="6">B2012</strain>
    </source>
</reference>
<dbReference type="SMART" id="SM00507">
    <property type="entry name" value="HNHc"/>
    <property type="match status" value="1"/>
</dbReference>
<dbReference type="GO" id="GO:0016787">
    <property type="term" value="F:hydrolase activity"/>
    <property type="evidence" value="ECO:0007669"/>
    <property type="project" value="UniProtKB-KW"/>
</dbReference>
<organism evidence="6 7">
    <name type="scientific">Acuticoccus mangrovi</name>
    <dbReference type="NCBI Taxonomy" id="2796142"/>
    <lineage>
        <taxon>Bacteria</taxon>
        <taxon>Pseudomonadati</taxon>
        <taxon>Pseudomonadota</taxon>
        <taxon>Alphaproteobacteria</taxon>
        <taxon>Hyphomicrobiales</taxon>
        <taxon>Amorphaceae</taxon>
        <taxon>Acuticoccus</taxon>
    </lineage>
</organism>
<dbReference type="AlphaFoldDB" id="A0A934IPV4"/>
<evidence type="ECO:0000256" key="3">
    <source>
        <dbReference type="ARBA" id="ARBA00038412"/>
    </source>
</evidence>
<dbReference type="Proteomes" id="UP000609531">
    <property type="component" value="Unassembled WGS sequence"/>
</dbReference>
<gene>
    <name evidence="6" type="ORF">JCR33_19360</name>
</gene>
<evidence type="ECO:0000259" key="5">
    <source>
        <dbReference type="SMART" id="SM00507"/>
    </source>
</evidence>
<keyword evidence="7" id="KW-1185">Reference proteome</keyword>
<accession>A0A934IPV4</accession>
<sequence length="107" mass="12572">MRHSAHITRSKRWARLRWDILRRDGFQCVECGARGRLEVDHRHPVRTHPERAWDPANLQALCVPCHSRKTCLEQGRSLPNPQRLAWTRLLREELDDADFCEDPAPTV</sequence>
<dbReference type="EMBL" id="JAEKJA010000021">
    <property type="protein sequence ID" value="MBJ3777872.1"/>
    <property type="molecule type" value="Genomic_DNA"/>
</dbReference>
<evidence type="ECO:0000313" key="6">
    <source>
        <dbReference type="EMBL" id="MBJ3777872.1"/>
    </source>
</evidence>